<dbReference type="GO" id="GO:0006428">
    <property type="term" value="P:isoleucyl-tRNA aminoacylation"/>
    <property type="evidence" value="ECO:0007669"/>
    <property type="project" value="InterPro"/>
</dbReference>
<feature type="domain" description="Methionyl/Valyl/Leucyl/Isoleucyl-tRNA synthetase anticodon-binding" evidence="14">
    <location>
        <begin position="738"/>
        <end position="887"/>
    </location>
</feature>
<dbReference type="SUPFAM" id="SSF47323">
    <property type="entry name" value="Anticodon-binding domain of a subclass of class I aminoacyl-tRNA synthetases"/>
    <property type="match status" value="1"/>
</dbReference>
<dbReference type="GeneID" id="43583588"/>
<comment type="catalytic activity">
    <reaction evidence="10">
        <text>tRNA(Ile) + L-isoleucine + ATP = L-isoleucyl-tRNA(Ile) + AMP + diphosphate</text>
        <dbReference type="Rhea" id="RHEA:11060"/>
        <dbReference type="Rhea" id="RHEA-COMP:9666"/>
        <dbReference type="Rhea" id="RHEA-COMP:9695"/>
        <dbReference type="ChEBI" id="CHEBI:30616"/>
        <dbReference type="ChEBI" id="CHEBI:33019"/>
        <dbReference type="ChEBI" id="CHEBI:58045"/>
        <dbReference type="ChEBI" id="CHEBI:78442"/>
        <dbReference type="ChEBI" id="CHEBI:78528"/>
        <dbReference type="ChEBI" id="CHEBI:456215"/>
        <dbReference type="EC" id="6.1.1.5"/>
    </reaction>
</comment>
<evidence type="ECO:0000256" key="8">
    <source>
        <dbReference type="ARBA" id="ARBA00023146"/>
    </source>
</evidence>
<name>A0A5E8BW25_9ASCO</name>
<reference evidence="15 16" key="1">
    <citation type="submission" date="2019-09" db="EMBL/GenBank/DDBJ databases">
        <authorList>
            <person name="Brejova B."/>
        </authorList>
    </citation>
    <scope>NUCLEOTIDE SEQUENCE [LARGE SCALE GENOMIC DNA]</scope>
</reference>
<dbReference type="InterPro" id="IPR002301">
    <property type="entry name" value="Ile-tRNA-ligase"/>
</dbReference>
<dbReference type="GO" id="GO:0005524">
    <property type="term" value="F:ATP binding"/>
    <property type="evidence" value="ECO:0007669"/>
    <property type="project" value="UniProtKB-KW"/>
</dbReference>
<keyword evidence="5 12" id="KW-0547">Nucleotide-binding</keyword>
<dbReference type="Pfam" id="PF08264">
    <property type="entry name" value="Anticodon_1"/>
    <property type="match status" value="1"/>
</dbReference>
<comment type="subcellular location">
    <subcellularLocation>
        <location evidence="1">Mitochondrion</location>
    </subcellularLocation>
</comment>
<comment type="similarity">
    <text evidence="2 12">Belongs to the class-I aminoacyl-tRNA synthetase family.</text>
</comment>
<sequence length="984" mass="112319">MLRLKVVTKRPNPYIVRLYSTINKSKDLNHSYADTLSLPKTEFPNRSGKPDVIAKLIKRSSDEIYDWQINSNTFQKTSVFHDGPPYANASLHLGHAMNKILKDIINRYDLLQGKKVFYKPGWDCHGLPIELKALQTLSAEAKKDVATVLSPSEIRTIARSHALEAIEDQMKSFRMFGVMGDWVHRYRTLDTDYEIRQLNVFKEMMHRGFISRKNKPVYWGTETRTALAEAELEYNEKHKSTAATVKFPIVSLGENLKKIIGEKIPSNQKLNVLIWTTTPWTLISNKAVAVNAEMEYVVVSHENHGLFIVAESRRESLGEDFKKIDNLSFTGADLLSSTYKSPLSSDSEERPFLAASYVTSTIGTGLVHTAPGHGFDDYLLCRKHNIDTYSPVDDEGNYTNLPNDLKHLEGLYVLNQGQKEVIKILEEKGSIISLNRNYRHKYPYDWRSKKPIIIRSTPQWFADIDSIKDDAVKSLQDVIFYPSTGKTRLEAFTQSRSEWCISRQRVWGVPIPAIYNKQTLEPLTDISSMDYVISQIEQLGTDAWFEEEEDIQRWLPNTPEFESKGKDYIKGKDTMDVWFDSGTSWTMLDPSHGEYLADYYLEGTDQHRGWFQSSLLTKIAVSEKGNAKAPFKHIITHGFTLDEKGQKMSKSLGNTIAPEKIINGQKGKWPPLGVDGLRLWVASSDYTKDVSVGPIVLKNVAESLKKLRITIRFLLGSLHDYTNELSFDKENFHPIDLIALHQLKKMAEQVKEQYDIFCFNRVVQIINHHTNTYLSAFYFDIIKDRLYASPHNSTERRAVQFVLSEILRVYLSILSPITPLLTQEAIDYTPQMVNKGQTSPFKLGWVNLPEEYHDPLFEEEIPLIEKVLSVVKQAMEAGRVAKDITSSLSCDINLYVDGSGKVSNIIEKYRQYLPELFICSQVEVNPVASISEGWKYSASNQIDGVKVIAEAVPTKHHKCPRCWQFTSLEEDSLCKRCDETLSQA</sequence>
<dbReference type="FunFam" id="3.40.50.620:FF:000111">
    <property type="entry name" value="Mitochondrial isoleucyl-tRNA synthetase"/>
    <property type="match status" value="1"/>
</dbReference>
<keyword evidence="7 12" id="KW-0648">Protein biosynthesis</keyword>
<evidence type="ECO:0000313" key="15">
    <source>
        <dbReference type="EMBL" id="VVT55858.1"/>
    </source>
</evidence>
<dbReference type="PRINTS" id="PR00984">
    <property type="entry name" value="TRNASYNTHILE"/>
</dbReference>
<evidence type="ECO:0000256" key="4">
    <source>
        <dbReference type="ARBA" id="ARBA00022598"/>
    </source>
</evidence>
<evidence type="ECO:0000256" key="10">
    <source>
        <dbReference type="ARBA" id="ARBA00048359"/>
    </source>
</evidence>
<dbReference type="EMBL" id="CABVLU010000003">
    <property type="protein sequence ID" value="VVT55858.1"/>
    <property type="molecule type" value="Genomic_DNA"/>
</dbReference>
<dbReference type="GO" id="GO:0005739">
    <property type="term" value="C:mitochondrion"/>
    <property type="evidence" value="ECO:0007669"/>
    <property type="project" value="UniProtKB-SubCell"/>
</dbReference>
<evidence type="ECO:0000256" key="9">
    <source>
        <dbReference type="ARBA" id="ARBA00032665"/>
    </source>
</evidence>
<dbReference type="Proteomes" id="UP000398389">
    <property type="component" value="Unassembled WGS sequence"/>
</dbReference>
<dbReference type="InterPro" id="IPR050081">
    <property type="entry name" value="Ile-tRNA_ligase"/>
</dbReference>
<feature type="domain" description="Aminoacyl-tRNA synthetase class Ia" evidence="13">
    <location>
        <begin position="63"/>
        <end position="692"/>
    </location>
</feature>
<dbReference type="InterPro" id="IPR009008">
    <property type="entry name" value="Val/Leu/Ile-tRNA-synth_edit"/>
</dbReference>
<dbReference type="AlphaFoldDB" id="A0A5E8BW25"/>
<dbReference type="Gene3D" id="3.90.740.10">
    <property type="entry name" value="Valyl/Leucyl/Isoleucyl-tRNA synthetase, editing domain"/>
    <property type="match status" value="1"/>
</dbReference>
<dbReference type="CDD" id="cd07960">
    <property type="entry name" value="Anticodon_Ia_Ile_BEm"/>
    <property type="match status" value="1"/>
</dbReference>
<dbReference type="Gene3D" id="1.10.730.20">
    <property type="match status" value="1"/>
</dbReference>
<dbReference type="SUPFAM" id="SSF50677">
    <property type="entry name" value="ValRS/IleRS/LeuRS editing domain"/>
    <property type="match status" value="1"/>
</dbReference>
<dbReference type="PROSITE" id="PS00178">
    <property type="entry name" value="AA_TRNA_LIGASE_I"/>
    <property type="match status" value="1"/>
</dbReference>
<evidence type="ECO:0000256" key="6">
    <source>
        <dbReference type="ARBA" id="ARBA00022840"/>
    </source>
</evidence>
<dbReference type="Gene3D" id="3.40.50.620">
    <property type="entry name" value="HUPs"/>
    <property type="match status" value="2"/>
</dbReference>
<dbReference type="HAMAP" id="MF_02002">
    <property type="entry name" value="Ile_tRNA_synth_type1"/>
    <property type="match status" value="1"/>
</dbReference>
<keyword evidence="16" id="KW-1185">Reference proteome</keyword>
<proteinExistence type="inferred from homology"/>
<evidence type="ECO:0000256" key="3">
    <source>
        <dbReference type="ARBA" id="ARBA00013165"/>
    </source>
</evidence>
<dbReference type="PANTHER" id="PTHR42765:SF1">
    <property type="entry name" value="ISOLEUCINE--TRNA LIGASE, MITOCHONDRIAL"/>
    <property type="match status" value="1"/>
</dbReference>
<dbReference type="GO" id="GO:0002161">
    <property type="term" value="F:aminoacyl-tRNA deacylase activity"/>
    <property type="evidence" value="ECO:0007669"/>
    <property type="project" value="InterPro"/>
</dbReference>
<dbReference type="InterPro" id="IPR002300">
    <property type="entry name" value="aa-tRNA-synth_Ia"/>
</dbReference>
<dbReference type="InterPro" id="IPR009080">
    <property type="entry name" value="tRNAsynth_Ia_anticodon-bd"/>
</dbReference>
<evidence type="ECO:0000259" key="14">
    <source>
        <dbReference type="Pfam" id="PF08264"/>
    </source>
</evidence>
<accession>A0A5E8BW25</accession>
<dbReference type="GO" id="GO:0000049">
    <property type="term" value="F:tRNA binding"/>
    <property type="evidence" value="ECO:0007669"/>
    <property type="project" value="InterPro"/>
</dbReference>
<dbReference type="RefSeq" id="XP_031855379.1">
    <property type="nucleotide sequence ID" value="XM_031999488.1"/>
</dbReference>
<dbReference type="OrthoDB" id="10264412at2759"/>
<gene>
    <name evidence="15" type="ORF">SAPINGB_P004773</name>
</gene>
<keyword evidence="4 12" id="KW-0436">Ligase</keyword>
<evidence type="ECO:0000256" key="1">
    <source>
        <dbReference type="ARBA" id="ARBA00004173"/>
    </source>
</evidence>
<keyword evidence="8 12" id="KW-0030">Aminoacyl-tRNA synthetase</keyword>
<protein>
    <recommendedName>
        <fullName evidence="11">Isoleucine--tRNA ligase, mitochondrial</fullName>
        <ecNumber evidence="3">6.1.1.5</ecNumber>
    </recommendedName>
    <alternativeName>
        <fullName evidence="9">Isoleucyl-tRNA synthetase</fullName>
    </alternativeName>
</protein>
<dbReference type="InterPro" id="IPR001412">
    <property type="entry name" value="aa-tRNA-synth_I_CS"/>
</dbReference>
<keyword evidence="6 12" id="KW-0067">ATP-binding</keyword>
<dbReference type="Pfam" id="PF00133">
    <property type="entry name" value="tRNA-synt_1"/>
    <property type="match status" value="1"/>
</dbReference>
<dbReference type="InterPro" id="IPR014729">
    <property type="entry name" value="Rossmann-like_a/b/a_fold"/>
</dbReference>
<dbReference type="InterPro" id="IPR033708">
    <property type="entry name" value="Anticodon_Ile_BEm"/>
</dbReference>
<dbReference type="InterPro" id="IPR013155">
    <property type="entry name" value="M/V/L/I-tRNA-synth_anticd-bd"/>
</dbReference>
<evidence type="ECO:0000259" key="13">
    <source>
        <dbReference type="Pfam" id="PF00133"/>
    </source>
</evidence>
<dbReference type="PANTHER" id="PTHR42765">
    <property type="entry name" value="SOLEUCYL-TRNA SYNTHETASE"/>
    <property type="match status" value="1"/>
</dbReference>
<evidence type="ECO:0000256" key="11">
    <source>
        <dbReference type="ARBA" id="ARBA00068280"/>
    </source>
</evidence>
<dbReference type="EC" id="6.1.1.5" evidence="3"/>
<dbReference type="GO" id="GO:0032543">
    <property type="term" value="P:mitochondrial translation"/>
    <property type="evidence" value="ECO:0007669"/>
    <property type="project" value="TreeGrafter"/>
</dbReference>
<organism evidence="15 16">
    <name type="scientific">Magnusiomyces paraingens</name>
    <dbReference type="NCBI Taxonomy" id="2606893"/>
    <lineage>
        <taxon>Eukaryota</taxon>
        <taxon>Fungi</taxon>
        <taxon>Dikarya</taxon>
        <taxon>Ascomycota</taxon>
        <taxon>Saccharomycotina</taxon>
        <taxon>Dipodascomycetes</taxon>
        <taxon>Dipodascales</taxon>
        <taxon>Dipodascaceae</taxon>
        <taxon>Magnusiomyces</taxon>
    </lineage>
</organism>
<evidence type="ECO:0000256" key="2">
    <source>
        <dbReference type="ARBA" id="ARBA00005594"/>
    </source>
</evidence>
<evidence type="ECO:0000313" key="16">
    <source>
        <dbReference type="Proteomes" id="UP000398389"/>
    </source>
</evidence>
<dbReference type="SUPFAM" id="SSF52374">
    <property type="entry name" value="Nucleotidylyl transferase"/>
    <property type="match status" value="1"/>
</dbReference>
<dbReference type="GO" id="GO:0004822">
    <property type="term" value="F:isoleucine-tRNA ligase activity"/>
    <property type="evidence" value="ECO:0007669"/>
    <property type="project" value="UniProtKB-EC"/>
</dbReference>
<evidence type="ECO:0000256" key="5">
    <source>
        <dbReference type="ARBA" id="ARBA00022741"/>
    </source>
</evidence>
<dbReference type="NCBIfam" id="TIGR00392">
    <property type="entry name" value="ileS"/>
    <property type="match status" value="1"/>
</dbReference>
<dbReference type="InterPro" id="IPR023585">
    <property type="entry name" value="Ile-tRNA-ligase_type1"/>
</dbReference>
<evidence type="ECO:0000256" key="7">
    <source>
        <dbReference type="ARBA" id="ARBA00022917"/>
    </source>
</evidence>
<evidence type="ECO:0000256" key="12">
    <source>
        <dbReference type="RuleBase" id="RU363035"/>
    </source>
</evidence>